<keyword evidence="2 7" id="KW-0812">Transmembrane</keyword>
<evidence type="ECO:0000256" key="2">
    <source>
        <dbReference type="ARBA" id="ARBA00022692"/>
    </source>
</evidence>
<feature type="site" description="Important for catalytic activity" evidence="7">
    <location>
        <position position="247"/>
    </location>
</feature>
<sequence length="361" mass="41149">MNIKNLYYRFNESNVLRYIKSKKKIILITLILMILVMAFTAIWFKAMLHPKNAADKAFVEVEVSSGTTADQLAVQMQKIGIIKNHKVFRLYAKMKGKDIKIKSGKYYLSPSMTVEQILDKLVQGDTIDNDIKVTIPEGSTLKNIARILNEKGVVNDIEEFANCAMVEKFKEKYFFLKDFPSNASLEGVLFPDTYFLPPGKNTELYIDIFLKRFEDIYFNKVDPIVRENEIDFNIYQIVTMASIVEGEAKLESERPIIAGVFYNRLKKGMPLQSCATIEFILDEHKEWLSLDDLEIDSPYNTYKNEGLPPGPIGAPGLSSLLAAADPAKVDYLYFVAKGDGSHVFSRTYAEHLKAKNRVQYK</sequence>
<comment type="similarity">
    <text evidence="7">Belongs to the transglycosylase MltG family.</text>
</comment>
<keyword evidence="4 7" id="KW-0472">Membrane</keyword>
<dbReference type="HAMAP" id="MF_02065">
    <property type="entry name" value="MltG"/>
    <property type="match status" value="1"/>
</dbReference>
<organism evidence="8 9">
    <name type="scientific">Tepidanaerobacter acetatoxydans (strain DSM 21804 / JCM 16047 / Re1)</name>
    <dbReference type="NCBI Taxonomy" id="1209989"/>
    <lineage>
        <taxon>Bacteria</taxon>
        <taxon>Bacillati</taxon>
        <taxon>Bacillota</taxon>
        <taxon>Clostridia</taxon>
        <taxon>Thermosediminibacterales</taxon>
        <taxon>Tepidanaerobacteraceae</taxon>
        <taxon>Tepidanaerobacter</taxon>
    </lineage>
</organism>
<dbReference type="Gene3D" id="3.30.1490.480">
    <property type="entry name" value="Endolytic murein transglycosylase"/>
    <property type="match status" value="2"/>
</dbReference>
<proteinExistence type="inferred from homology"/>
<feature type="transmembrane region" description="Helical" evidence="7">
    <location>
        <begin position="25"/>
        <end position="44"/>
    </location>
</feature>
<dbReference type="Pfam" id="PF02618">
    <property type="entry name" value="YceG"/>
    <property type="match status" value="1"/>
</dbReference>
<name>F4LVI3_TEPAE</name>
<dbReference type="PANTHER" id="PTHR30518:SF2">
    <property type="entry name" value="ENDOLYTIC MUREIN TRANSGLYCOSYLASE"/>
    <property type="match status" value="1"/>
</dbReference>
<keyword evidence="1 7" id="KW-1003">Cell membrane</keyword>
<evidence type="ECO:0000256" key="4">
    <source>
        <dbReference type="ARBA" id="ARBA00023136"/>
    </source>
</evidence>
<dbReference type="eggNOG" id="COG1559">
    <property type="taxonomic scope" value="Bacteria"/>
</dbReference>
<accession>L0RZF0</accession>
<dbReference type="HOGENOM" id="CLU_025574_2_2_9"/>
<evidence type="ECO:0000256" key="5">
    <source>
        <dbReference type="ARBA" id="ARBA00023239"/>
    </source>
</evidence>
<dbReference type="Proteomes" id="UP000010802">
    <property type="component" value="Chromosome"/>
</dbReference>
<comment type="subcellular location">
    <subcellularLocation>
        <location evidence="7">Cell membrane</location>
        <topology evidence="7">Single-pass membrane protein</topology>
    </subcellularLocation>
</comment>
<dbReference type="NCBIfam" id="TIGR00247">
    <property type="entry name" value="endolytic transglycosylase MltG"/>
    <property type="match status" value="1"/>
</dbReference>
<evidence type="ECO:0000256" key="1">
    <source>
        <dbReference type="ARBA" id="ARBA00022475"/>
    </source>
</evidence>
<dbReference type="PANTHER" id="PTHR30518">
    <property type="entry name" value="ENDOLYTIC MUREIN TRANSGLYCOSYLASE"/>
    <property type="match status" value="1"/>
</dbReference>
<dbReference type="GO" id="GO:0071555">
    <property type="term" value="P:cell wall organization"/>
    <property type="evidence" value="ECO:0007669"/>
    <property type="project" value="UniProtKB-KW"/>
</dbReference>
<dbReference type="GO" id="GO:0008932">
    <property type="term" value="F:lytic endotransglycosylase activity"/>
    <property type="evidence" value="ECO:0007669"/>
    <property type="project" value="UniProtKB-UniRule"/>
</dbReference>
<keyword evidence="6 7" id="KW-0961">Cell wall biogenesis/degradation</keyword>
<dbReference type="KEGG" id="tae:TepiRe1_1535"/>
<keyword evidence="3 7" id="KW-1133">Transmembrane helix</keyword>
<keyword evidence="9" id="KW-1185">Reference proteome</keyword>
<dbReference type="AlphaFoldDB" id="F4LVI3"/>
<dbReference type="Gene3D" id="3.30.160.60">
    <property type="entry name" value="Classic Zinc Finger"/>
    <property type="match status" value="1"/>
</dbReference>
<evidence type="ECO:0000256" key="3">
    <source>
        <dbReference type="ARBA" id="ARBA00022989"/>
    </source>
</evidence>
<dbReference type="GO" id="GO:0005886">
    <property type="term" value="C:plasma membrane"/>
    <property type="evidence" value="ECO:0007669"/>
    <property type="project" value="UniProtKB-SubCell"/>
</dbReference>
<reference evidence="9" key="1">
    <citation type="journal article" date="2013" name="Genome Announc.">
        <title>First genome sequence of a syntrophic acetate-oxidizing bacterium, Tepidanaerobacter acetatoxydans strain Re1.</title>
        <authorList>
            <person name="Manzoor S."/>
            <person name="Bongcam-Rudloff E."/>
            <person name="Schnurer A."/>
            <person name="Muller B."/>
        </authorList>
    </citation>
    <scope>NUCLEOTIDE SEQUENCE [LARGE SCALE GENOMIC DNA]</scope>
    <source>
        <strain evidence="9">Re1</strain>
    </source>
</reference>
<comment type="function">
    <text evidence="7">Functions as a peptidoglycan terminase that cleaves nascent peptidoglycan strands endolytically to terminate their elongation.</text>
</comment>
<dbReference type="EC" id="4.2.2.29" evidence="7"/>
<comment type="catalytic activity">
    <reaction evidence="7">
        <text>a peptidoglycan chain = a peptidoglycan chain with N-acetyl-1,6-anhydromuramyl-[peptide] at the reducing end + a peptidoglycan chain with N-acetylglucosamine at the non-reducing end.</text>
        <dbReference type="EC" id="4.2.2.29"/>
    </reaction>
</comment>
<dbReference type="RefSeq" id="WP_013778492.1">
    <property type="nucleotide sequence ID" value="NC_015519.1"/>
</dbReference>
<evidence type="ECO:0000313" key="9">
    <source>
        <dbReference type="Proteomes" id="UP000010802"/>
    </source>
</evidence>
<dbReference type="CDD" id="cd08010">
    <property type="entry name" value="MltG_like"/>
    <property type="match status" value="1"/>
</dbReference>
<dbReference type="OrthoDB" id="9814591at2"/>
<evidence type="ECO:0000313" key="8">
    <source>
        <dbReference type="EMBL" id="CCP26291.1"/>
    </source>
</evidence>
<accession>F4LVI3</accession>
<evidence type="ECO:0000256" key="7">
    <source>
        <dbReference type="HAMAP-Rule" id="MF_02065"/>
    </source>
</evidence>
<dbReference type="STRING" id="1209989.TepRe1_1423"/>
<dbReference type="EMBL" id="HF563609">
    <property type="protein sequence ID" value="CCP26291.1"/>
    <property type="molecule type" value="Genomic_DNA"/>
</dbReference>
<dbReference type="GO" id="GO:0009252">
    <property type="term" value="P:peptidoglycan biosynthetic process"/>
    <property type="evidence" value="ECO:0007669"/>
    <property type="project" value="UniProtKB-UniRule"/>
</dbReference>
<keyword evidence="5 7" id="KW-0456">Lyase</keyword>
<dbReference type="KEGG" id="tep:TepRe1_1423"/>
<protein>
    <recommendedName>
        <fullName evidence="7">Endolytic murein transglycosylase</fullName>
        <ecNumber evidence="7">4.2.2.29</ecNumber>
    </recommendedName>
    <alternativeName>
        <fullName evidence="7">Peptidoglycan lytic transglycosylase</fullName>
    </alternativeName>
    <alternativeName>
        <fullName evidence="7">Peptidoglycan polymerization terminase</fullName>
    </alternativeName>
</protein>
<dbReference type="PATRIC" id="fig|1209989.3.peg.1743"/>
<evidence type="ECO:0000256" key="6">
    <source>
        <dbReference type="ARBA" id="ARBA00023316"/>
    </source>
</evidence>
<dbReference type="InterPro" id="IPR003770">
    <property type="entry name" value="MLTG-like"/>
</dbReference>
<gene>
    <name evidence="7" type="primary">mltG</name>
    <name evidence="8" type="ordered locus">TEPIRE1_1535</name>
</gene>